<dbReference type="GO" id="GO:0051287">
    <property type="term" value="F:NAD binding"/>
    <property type="evidence" value="ECO:0007669"/>
    <property type="project" value="InterPro"/>
</dbReference>
<name>A0A1J4S8V8_9BACT</name>
<dbReference type="Proteomes" id="UP000182278">
    <property type="component" value="Unassembled WGS sequence"/>
</dbReference>
<protein>
    <recommendedName>
        <fullName evidence="9">Hydroxyacid dehydrogenase</fullName>
    </recommendedName>
</protein>
<evidence type="ECO:0000313" key="8">
    <source>
        <dbReference type="Proteomes" id="UP000182278"/>
    </source>
</evidence>
<dbReference type="EMBL" id="MNUO01000130">
    <property type="protein sequence ID" value="OIN95727.1"/>
    <property type="molecule type" value="Genomic_DNA"/>
</dbReference>
<sequence length="335" mass="37614">MKKYMKIKVVITDLGYKHYNIERKLIESINGELEVRHCLTEQDVISLARDADGVIVRLQPFSARVIEKLEKCLVVARYGVGVDNIDIAAATKKGIVVANVLDYATDEVAEQALALLFSCIRKITNHDKKIRDGVWDIGQQDPIYRIQGKTLGLIGFGRIAQVLAGKVKGFEFHILAYDPFVKKELAEKTGVELTTLNRVLEESDYISLHLPLNKETFHLINEKTLRTMKSTAILVNTSRGGLVDTKALYRALKEGWINSAGIDVHEEEPPPKDYCLFELDNVVISDHAGWYSEESIQNLQRGAVEAVVAVLTGGWPKFLVNPEVKEMIKKGGRKW</sequence>
<dbReference type="FunFam" id="3.40.50.720:FF:000203">
    <property type="entry name" value="D-3-phosphoglycerate dehydrogenase (SerA)"/>
    <property type="match status" value="1"/>
</dbReference>
<dbReference type="InterPro" id="IPR036291">
    <property type="entry name" value="NAD(P)-bd_dom_sf"/>
</dbReference>
<dbReference type="InterPro" id="IPR043322">
    <property type="entry name" value="CtBP"/>
</dbReference>
<evidence type="ECO:0000256" key="1">
    <source>
        <dbReference type="ARBA" id="ARBA00005854"/>
    </source>
</evidence>
<evidence type="ECO:0000256" key="3">
    <source>
        <dbReference type="ARBA" id="ARBA00023027"/>
    </source>
</evidence>
<evidence type="ECO:0000256" key="2">
    <source>
        <dbReference type="ARBA" id="ARBA00023002"/>
    </source>
</evidence>
<gene>
    <name evidence="7" type="ORF">AUJ66_08520</name>
</gene>
<keyword evidence="3" id="KW-0520">NAD</keyword>
<dbReference type="STRING" id="1817893.AUJ66_08520"/>
<comment type="caution">
    <text evidence="7">The sequence shown here is derived from an EMBL/GenBank/DDBJ whole genome shotgun (WGS) entry which is preliminary data.</text>
</comment>
<accession>A0A1J4S8V8</accession>
<keyword evidence="2 4" id="KW-0560">Oxidoreductase</keyword>
<dbReference type="PANTHER" id="PTHR43761">
    <property type="entry name" value="D-ISOMER SPECIFIC 2-HYDROXYACID DEHYDROGENASE FAMILY PROTEIN (AFU_ORTHOLOGUE AFUA_1G13630)"/>
    <property type="match status" value="1"/>
</dbReference>
<feature type="domain" description="D-isomer specific 2-hydroxyacid dehydrogenase catalytic" evidence="5">
    <location>
        <begin position="22"/>
        <end position="321"/>
    </location>
</feature>
<dbReference type="PROSITE" id="PS00671">
    <property type="entry name" value="D_2_HYDROXYACID_DH_3"/>
    <property type="match status" value="1"/>
</dbReference>
<dbReference type="PANTHER" id="PTHR43761:SF1">
    <property type="entry name" value="D-ISOMER SPECIFIC 2-HYDROXYACID DEHYDROGENASE CATALYTIC DOMAIN-CONTAINING PROTEIN-RELATED"/>
    <property type="match status" value="1"/>
</dbReference>
<evidence type="ECO:0000256" key="4">
    <source>
        <dbReference type="RuleBase" id="RU003719"/>
    </source>
</evidence>
<dbReference type="InterPro" id="IPR006139">
    <property type="entry name" value="D-isomer_2_OHA_DH_cat_dom"/>
</dbReference>
<dbReference type="GO" id="GO:0003714">
    <property type="term" value="F:transcription corepressor activity"/>
    <property type="evidence" value="ECO:0007669"/>
    <property type="project" value="InterPro"/>
</dbReference>
<dbReference type="CDD" id="cd05299">
    <property type="entry name" value="CtBP_dh"/>
    <property type="match status" value="1"/>
</dbReference>
<evidence type="ECO:0000259" key="6">
    <source>
        <dbReference type="Pfam" id="PF02826"/>
    </source>
</evidence>
<organism evidence="7 8">
    <name type="scientific">Candidatus Desantisbacteria bacterium CG1_02_38_46</name>
    <dbReference type="NCBI Taxonomy" id="1817893"/>
    <lineage>
        <taxon>Bacteria</taxon>
        <taxon>Candidatus Desantisiibacteriota</taxon>
    </lineage>
</organism>
<reference evidence="7 8" key="1">
    <citation type="journal article" date="2016" name="Environ. Microbiol.">
        <title>Genomic resolution of a cold subsurface aquifer community provides metabolic insights for novel microbes adapted to high CO concentrations.</title>
        <authorList>
            <person name="Probst A.J."/>
            <person name="Castelle C.J."/>
            <person name="Singh A."/>
            <person name="Brown C.T."/>
            <person name="Anantharaman K."/>
            <person name="Sharon I."/>
            <person name="Hug L.A."/>
            <person name="Burstein D."/>
            <person name="Emerson J.B."/>
            <person name="Thomas B.C."/>
            <person name="Banfield J.F."/>
        </authorList>
    </citation>
    <scope>NUCLEOTIDE SEQUENCE [LARGE SCALE GENOMIC DNA]</scope>
    <source>
        <strain evidence="7">CG1_02_38_46</strain>
    </source>
</reference>
<dbReference type="GO" id="GO:0016616">
    <property type="term" value="F:oxidoreductase activity, acting on the CH-OH group of donors, NAD or NADP as acceptor"/>
    <property type="evidence" value="ECO:0007669"/>
    <property type="project" value="InterPro"/>
</dbReference>
<dbReference type="Pfam" id="PF00389">
    <property type="entry name" value="2-Hacid_dh"/>
    <property type="match status" value="1"/>
</dbReference>
<dbReference type="InterPro" id="IPR050418">
    <property type="entry name" value="D-iso_2-hydroxyacid_DH_PdxB"/>
</dbReference>
<dbReference type="SUPFAM" id="SSF51735">
    <property type="entry name" value="NAD(P)-binding Rossmann-fold domains"/>
    <property type="match status" value="1"/>
</dbReference>
<dbReference type="InterPro" id="IPR006140">
    <property type="entry name" value="D-isomer_DH_NAD-bd"/>
</dbReference>
<dbReference type="Pfam" id="PF02826">
    <property type="entry name" value="2-Hacid_dh_C"/>
    <property type="match status" value="1"/>
</dbReference>
<dbReference type="SUPFAM" id="SSF52283">
    <property type="entry name" value="Formate/glycerate dehydrogenase catalytic domain-like"/>
    <property type="match status" value="1"/>
</dbReference>
<dbReference type="InterPro" id="IPR029753">
    <property type="entry name" value="D-isomer_DH_CS"/>
</dbReference>
<evidence type="ECO:0008006" key="9">
    <source>
        <dbReference type="Google" id="ProtNLM"/>
    </source>
</evidence>
<comment type="similarity">
    <text evidence="1 4">Belongs to the D-isomer specific 2-hydroxyacid dehydrogenase family.</text>
</comment>
<proteinExistence type="inferred from homology"/>
<dbReference type="Gene3D" id="3.40.50.720">
    <property type="entry name" value="NAD(P)-binding Rossmann-like Domain"/>
    <property type="match status" value="2"/>
</dbReference>
<evidence type="ECO:0000259" key="5">
    <source>
        <dbReference type="Pfam" id="PF00389"/>
    </source>
</evidence>
<feature type="domain" description="D-isomer specific 2-hydroxyacid dehydrogenase NAD-binding" evidence="6">
    <location>
        <begin position="113"/>
        <end position="289"/>
    </location>
</feature>
<dbReference type="AlphaFoldDB" id="A0A1J4S8V8"/>
<evidence type="ECO:0000313" key="7">
    <source>
        <dbReference type="EMBL" id="OIN95727.1"/>
    </source>
</evidence>